<reference evidence="1 2" key="1">
    <citation type="submission" date="2016-11" db="EMBL/GenBank/DDBJ databases">
        <title>Paenibacillus species isolates.</title>
        <authorList>
            <person name="Beno S.M."/>
        </authorList>
    </citation>
    <scope>NUCLEOTIDE SEQUENCE [LARGE SCALE GENOMIC DNA]</scope>
    <source>
        <strain evidence="1 2">FSL F4-0100</strain>
    </source>
</reference>
<dbReference type="Proteomes" id="UP000187074">
    <property type="component" value="Unassembled WGS sequence"/>
</dbReference>
<dbReference type="Pfam" id="PF09604">
    <property type="entry name" value="Potass_KdpF"/>
    <property type="match status" value="1"/>
</dbReference>
<comment type="caution">
    <text evidence="1">The sequence shown here is derived from an EMBL/GenBank/DDBJ whole genome shotgun (WGS) entry which is preliminary data.</text>
</comment>
<evidence type="ECO:0000313" key="1">
    <source>
        <dbReference type="EMBL" id="OME94017.1"/>
    </source>
</evidence>
<gene>
    <name evidence="1" type="ORF">BK123_11015</name>
</gene>
<accession>A0A1R1B4E7</accession>
<dbReference type="RefSeq" id="WP_076322684.1">
    <property type="nucleotide sequence ID" value="NZ_JBCNGP010000008.1"/>
</dbReference>
<dbReference type="AlphaFoldDB" id="A0A1R1B4E7"/>
<dbReference type="InterPro" id="IPR011726">
    <property type="entry name" value="KdpF"/>
</dbReference>
<organism evidence="1 2">
    <name type="scientific">Paenibacillus lautus</name>
    <name type="common">Bacillus lautus</name>
    <dbReference type="NCBI Taxonomy" id="1401"/>
    <lineage>
        <taxon>Bacteria</taxon>
        <taxon>Bacillati</taxon>
        <taxon>Bacillota</taxon>
        <taxon>Bacilli</taxon>
        <taxon>Bacillales</taxon>
        <taxon>Paenibacillaceae</taxon>
        <taxon>Paenibacillus</taxon>
    </lineage>
</organism>
<protein>
    <submittedName>
        <fullName evidence="1">ATPase</fullName>
    </submittedName>
</protein>
<proteinExistence type="predicted"/>
<dbReference type="STRING" id="1401.BK123_11015"/>
<name>A0A1R1B4E7_PAELA</name>
<evidence type="ECO:0000313" key="2">
    <source>
        <dbReference type="Proteomes" id="UP000187074"/>
    </source>
</evidence>
<dbReference type="GO" id="GO:0005886">
    <property type="term" value="C:plasma membrane"/>
    <property type="evidence" value="ECO:0007669"/>
    <property type="project" value="InterPro"/>
</dbReference>
<sequence length="25" mass="3046">MMIILVCTLFIFLYLIYALIHPEKF</sequence>
<dbReference type="GO" id="GO:0008556">
    <property type="term" value="F:P-type potassium transmembrane transporter activity"/>
    <property type="evidence" value="ECO:0007669"/>
    <property type="project" value="InterPro"/>
</dbReference>
<dbReference type="EMBL" id="MRTF01000003">
    <property type="protein sequence ID" value="OME94017.1"/>
    <property type="molecule type" value="Genomic_DNA"/>
</dbReference>